<organism evidence="1 2">
    <name type="scientific">Adineta steineri</name>
    <dbReference type="NCBI Taxonomy" id="433720"/>
    <lineage>
        <taxon>Eukaryota</taxon>
        <taxon>Metazoa</taxon>
        <taxon>Spiralia</taxon>
        <taxon>Gnathifera</taxon>
        <taxon>Rotifera</taxon>
        <taxon>Eurotatoria</taxon>
        <taxon>Bdelloidea</taxon>
        <taxon>Adinetida</taxon>
        <taxon>Adinetidae</taxon>
        <taxon>Adineta</taxon>
    </lineage>
</organism>
<sequence>MHKFIIRVLKRLQVQVPSTLPQVQVQVPSILLQVQVQVPSILLQVQEILDWRTSREFFYWRLKRRLGEDNAVKTLLTADSLLDYHKALNYLQQWFNEDKKDNSLQWTNDKEVVQWLDEFNESSLINDRITNLQKENARQKIYRLLEIHPDLLSDINEHSNDEQRQAINRNLNSKTKN</sequence>
<evidence type="ECO:0000313" key="2">
    <source>
        <dbReference type="Proteomes" id="UP000663860"/>
    </source>
</evidence>
<protein>
    <submittedName>
        <fullName evidence="1">Uncharacterized protein</fullName>
    </submittedName>
</protein>
<dbReference type="PANTHER" id="PTHR45728:SF3">
    <property type="entry name" value="ACETYL-COA CARBOXYLASE"/>
    <property type="match status" value="1"/>
</dbReference>
<dbReference type="SUPFAM" id="SSF52096">
    <property type="entry name" value="ClpP/crotonase"/>
    <property type="match status" value="1"/>
</dbReference>
<accession>A0A815J6E6</accession>
<dbReference type="PANTHER" id="PTHR45728">
    <property type="entry name" value="ACETYL-COA CARBOXYLASE, ISOFORM A"/>
    <property type="match status" value="1"/>
</dbReference>
<reference evidence="1" key="1">
    <citation type="submission" date="2021-02" db="EMBL/GenBank/DDBJ databases">
        <authorList>
            <person name="Nowell W R."/>
        </authorList>
    </citation>
    <scope>NUCLEOTIDE SEQUENCE</scope>
</reference>
<dbReference type="AlphaFoldDB" id="A0A815J6E6"/>
<dbReference type="GO" id="GO:0005739">
    <property type="term" value="C:mitochondrion"/>
    <property type="evidence" value="ECO:0007669"/>
    <property type="project" value="TreeGrafter"/>
</dbReference>
<dbReference type="Proteomes" id="UP000663860">
    <property type="component" value="Unassembled WGS sequence"/>
</dbReference>
<comment type="caution">
    <text evidence="1">The sequence shown here is derived from an EMBL/GenBank/DDBJ whole genome shotgun (WGS) entry which is preliminary data.</text>
</comment>
<gene>
    <name evidence="1" type="ORF">IZO911_LOCUS37948</name>
</gene>
<name>A0A815J6E6_9BILA</name>
<proteinExistence type="predicted"/>
<evidence type="ECO:0000313" key="1">
    <source>
        <dbReference type="EMBL" id="CAF1372610.1"/>
    </source>
</evidence>
<dbReference type="GO" id="GO:0006633">
    <property type="term" value="P:fatty acid biosynthetic process"/>
    <property type="evidence" value="ECO:0007669"/>
    <property type="project" value="TreeGrafter"/>
</dbReference>
<dbReference type="GO" id="GO:0003989">
    <property type="term" value="F:acetyl-CoA carboxylase activity"/>
    <property type="evidence" value="ECO:0007669"/>
    <property type="project" value="InterPro"/>
</dbReference>
<dbReference type="InterPro" id="IPR029045">
    <property type="entry name" value="ClpP/crotonase-like_dom_sf"/>
</dbReference>
<dbReference type="EMBL" id="CAJNOE010001003">
    <property type="protein sequence ID" value="CAF1372610.1"/>
    <property type="molecule type" value="Genomic_DNA"/>
</dbReference>
<dbReference type="InterPro" id="IPR049076">
    <property type="entry name" value="ACCA"/>
</dbReference>
<dbReference type="Gene3D" id="3.90.226.10">
    <property type="entry name" value="2-enoyl-CoA Hydratase, Chain A, domain 1"/>
    <property type="match status" value="1"/>
</dbReference>